<keyword evidence="2" id="KW-0201">Cytochrome c-type biogenesis</keyword>
<dbReference type="Pfam" id="PF00578">
    <property type="entry name" value="AhpC-TSA"/>
    <property type="match status" value="1"/>
</dbReference>
<evidence type="ECO:0000313" key="6">
    <source>
        <dbReference type="EMBL" id="MBF0597105.1"/>
    </source>
</evidence>
<comment type="subcellular location">
    <subcellularLocation>
        <location evidence="1">Cell envelope</location>
    </subcellularLocation>
</comment>
<evidence type="ECO:0000256" key="1">
    <source>
        <dbReference type="ARBA" id="ARBA00004196"/>
    </source>
</evidence>
<accession>A0A8J7FNM2</accession>
<dbReference type="RefSeq" id="WP_194182660.1">
    <property type="nucleotide sequence ID" value="NZ_JADGIK010000004.1"/>
</dbReference>
<evidence type="ECO:0000256" key="3">
    <source>
        <dbReference type="ARBA" id="ARBA00023157"/>
    </source>
</evidence>
<dbReference type="GO" id="GO:0030313">
    <property type="term" value="C:cell envelope"/>
    <property type="evidence" value="ECO:0007669"/>
    <property type="project" value="UniProtKB-SubCell"/>
</dbReference>
<dbReference type="GO" id="GO:0016209">
    <property type="term" value="F:antioxidant activity"/>
    <property type="evidence" value="ECO:0007669"/>
    <property type="project" value="InterPro"/>
</dbReference>
<dbReference type="InterPro" id="IPR017937">
    <property type="entry name" value="Thioredoxin_CS"/>
</dbReference>
<dbReference type="Proteomes" id="UP000608754">
    <property type="component" value="Unassembled WGS sequence"/>
</dbReference>
<dbReference type="EMBL" id="JADGIK010000004">
    <property type="protein sequence ID" value="MBF0597105.1"/>
    <property type="molecule type" value="Genomic_DNA"/>
</dbReference>
<dbReference type="CDD" id="cd02966">
    <property type="entry name" value="TlpA_like_family"/>
    <property type="match status" value="1"/>
</dbReference>
<name>A0A8J7FNM2_9FLAO</name>
<dbReference type="InterPro" id="IPR000866">
    <property type="entry name" value="AhpC/TSA"/>
</dbReference>
<dbReference type="PROSITE" id="PS51257">
    <property type="entry name" value="PROKAR_LIPOPROTEIN"/>
    <property type="match status" value="1"/>
</dbReference>
<keyword evidence="3" id="KW-1015">Disulfide bond</keyword>
<protein>
    <submittedName>
        <fullName evidence="6">TlpA family protein disulfide reductase</fullName>
    </submittedName>
</protein>
<evidence type="ECO:0000313" key="7">
    <source>
        <dbReference type="Proteomes" id="UP000608754"/>
    </source>
</evidence>
<dbReference type="PANTHER" id="PTHR42852:SF6">
    <property type="entry name" value="THIOL:DISULFIDE INTERCHANGE PROTEIN DSBE"/>
    <property type="match status" value="1"/>
</dbReference>
<dbReference type="InterPro" id="IPR013766">
    <property type="entry name" value="Thioredoxin_domain"/>
</dbReference>
<reference evidence="6" key="1">
    <citation type="submission" date="2020-10" db="EMBL/GenBank/DDBJ databases">
        <authorList>
            <person name="Lu T."/>
            <person name="Wang Q."/>
            <person name="Han X."/>
        </authorList>
    </citation>
    <scope>NUCLEOTIDE SEQUENCE</scope>
    <source>
        <strain evidence="6">WQ 117</strain>
    </source>
</reference>
<evidence type="ECO:0000259" key="5">
    <source>
        <dbReference type="PROSITE" id="PS51352"/>
    </source>
</evidence>
<dbReference type="AlphaFoldDB" id="A0A8J7FNM2"/>
<dbReference type="PANTHER" id="PTHR42852">
    <property type="entry name" value="THIOL:DISULFIDE INTERCHANGE PROTEIN DSBE"/>
    <property type="match status" value="1"/>
</dbReference>
<evidence type="ECO:0000256" key="2">
    <source>
        <dbReference type="ARBA" id="ARBA00022748"/>
    </source>
</evidence>
<keyword evidence="7" id="KW-1185">Reference proteome</keyword>
<dbReference type="InterPro" id="IPR050553">
    <property type="entry name" value="Thioredoxin_ResA/DsbE_sf"/>
</dbReference>
<feature type="domain" description="Thioredoxin" evidence="5">
    <location>
        <begin position="44"/>
        <end position="188"/>
    </location>
</feature>
<dbReference type="GO" id="GO:0017004">
    <property type="term" value="P:cytochrome complex assembly"/>
    <property type="evidence" value="ECO:0007669"/>
    <property type="project" value="UniProtKB-KW"/>
</dbReference>
<dbReference type="Gene3D" id="3.40.30.10">
    <property type="entry name" value="Glutaredoxin"/>
    <property type="match status" value="1"/>
</dbReference>
<proteinExistence type="predicted"/>
<organism evidence="6 7">
    <name type="scientific">Faecalibacter rhinopitheci</name>
    <dbReference type="NCBI Taxonomy" id="2779678"/>
    <lineage>
        <taxon>Bacteria</taxon>
        <taxon>Pseudomonadati</taxon>
        <taxon>Bacteroidota</taxon>
        <taxon>Flavobacteriia</taxon>
        <taxon>Flavobacteriales</taxon>
        <taxon>Weeksellaceae</taxon>
        <taxon>Faecalibacter</taxon>
    </lineage>
</organism>
<dbReference type="GO" id="GO:0016491">
    <property type="term" value="F:oxidoreductase activity"/>
    <property type="evidence" value="ECO:0007669"/>
    <property type="project" value="InterPro"/>
</dbReference>
<dbReference type="InterPro" id="IPR036249">
    <property type="entry name" value="Thioredoxin-like_sf"/>
</dbReference>
<gene>
    <name evidence="6" type="ORF">IM532_06540</name>
</gene>
<dbReference type="PROSITE" id="PS00194">
    <property type="entry name" value="THIOREDOXIN_1"/>
    <property type="match status" value="1"/>
</dbReference>
<comment type="caution">
    <text evidence="6">The sequence shown here is derived from an EMBL/GenBank/DDBJ whole genome shotgun (WGS) entry which is preliminary data.</text>
</comment>
<dbReference type="PROSITE" id="PS51352">
    <property type="entry name" value="THIOREDOXIN_2"/>
    <property type="match status" value="1"/>
</dbReference>
<evidence type="ECO:0000256" key="4">
    <source>
        <dbReference type="ARBA" id="ARBA00023284"/>
    </source>
</evidence>
<sequence>MKMLIYTVFTILSLASCHQKQPAEEKENSITDSISIESEQTVHLKTLIDAPEFSLTDLSGKQKSLIDYRGKYIFMDIWATWCGPCRMQIPAMKELEKKYIDKNLVFLSISVDPEKDNSKWKTMIAEENMAGEHLFAGHESGFGEVYEVEYIPRFLFIDPNGKILLDDAPQPMDPVSLGINPALTQILDMIK</sequence>
<keyword evidence="4" id="KW-0676">Redox-active center</keyword>
<dbReference type="SUPFAM" id="SSF52833">
    <property type="entry name" value="Thioredoxin-like"/>
    <property type="match status" value="1"/>
</dbReference>